<proteinExistence type="predicted"/>
<dbReference type="Proteomes" id="UP000256269">
    <property type="component" value="Unassembled WGS sequence"/>
</dbReference>
<feature type="region of interest" description="Disordered" evidence="1">
    <location>
        <begin position="1"/>
        <end position="20"/>
    </location>
</feature>
<reference evidence="2 3" key="1">
    <citation type="submission" date="2018-08" db="EMBL/GenBank/DDBJ databases">
        <title>Genomic Encyclopedia of Archaeal and Bacterial Type Strains, Phase II (KMG-II): from individual species to whole genera.</title>
        <authorList>
            <person name="Goeker M."/>
        </authorList>
    </citation>
    <scope>NUCLEOTIDE SEQUENCE [LARGE SCALE GENOMIC DNA]</scope>
    <source>
        <strain evidence="2 3">DSM 45791</strain>
    </source>
</reference>
<organism evidence="2 3">
    <name type="scientific">Kutzneria buriramensis</name>
    <dbReference type="NCBI Taxonomy" id="1045776"/>
    <lineage>
        <taxon>Bacteria</taxon>
        <taxon>Bacillati</taxon>
        <taxon>Actinomycetota</taxon>
        <taxon>Actinomycetes</taxon>
        <taxon>Pseudonocardiales</taxon>
        <taxon>Pseudonocardiaceae</taxon>
        <taxon>Kutzneria</taxon>
    </lineage>
</organism>
<evidence type="ECO:0000256" key="1">
    <source>
        <dbReference type="SAM" id="MobiDB-lite"/>
    </source>
</evidence>
<name>A0A3E0HI89_9PSEU</name>
<accession>A0A3E0HI89</accession>
<keyword evidence="3" id="KW-1185">Reference proteome</keyword>
<protein>
    <submittedName>
        <fullName evidence="2">Uncharacterized protein</fullName>
    </submittedName>
</protein>
<evidence type="ECO:0000313" key="2">
    <source>
        <dbReference type="EMBL" id="REH46070.1"/>
    </source>
</evidence>
<evidence type="ECO:0000313" key="3">
    <source>
        <dbReference type="Proteomes" id="UP000256269"/>
    </source>
</evidence>
<dbReference type="EMBL" id="QUNO01000007">
    <property type="protein sequence ID" value="REH46070.1"/>
    <property type="molecule type" value="Genomic_DNA"/>
</dbReference>
<dbReference type="AlphaFoldDB" id="A0A3E0HI89"/>
<comment type="caution">
    <text evidence="2">The sequence shown here is derived from an EMBL/GenBank/DDBJ whole genome shotgun (WGS) entry which is preliminary data.</text>
</comment>
<gene>
    <name evidence="2" type="ORF">BCF44_107203</name>
</gene>
<sequence length="40" mass="4123">MAAAGPGPAPDTGKRISFHTNGFDPAAAARLDRLTRTLLS</sequence>